<sequence length="449" mass="52753">MLEINYLLNKLEIITPLGQKSVKNIKFFTNNNQIQKELEKIEETISFIISQKEIVEKIKNNLMYIKDISKTLERLTGDYILDDIELYEIKYFSIYYEKIREMVHFSYLKLPNLEKIISILDPDGNKLPTFYIYDSYSEQLAKIRKKRKTAIEKEKEILYIKELEIENKIREKLSIELKKYIKELNQALKDISELDFVLAKSKLAIEYGFTKPEISNHIKYKKLFNPLIKNNLEKEYKTYQPIDIELYNGVTLITGANMTGKTVILRTLVLAQYLFQYGFYVPAKYAELKVVKKIFLISGDYQSTLNGLSSYAAEMLKLNEILKYIKEKNNAMILLDELARNTNPHEGKLIVKSVIEILNKHNSVSLITTHFNNVAREKIRKLRIKGIKKDKLKENITPENITEIIDYSLIEEKNEIVPEEALTIAKLLKIDDELIETIERLKKEEIFHE</sequence>
<dbReference type="GO" id="GO:0140664">
    <property type="term" value="F:ATP-dependent DNA damage sensor activity"/>
    <property type="evidence" value="ECO:0007669"/>
    <property type="project" value="InterPro"/>
</dbReference>
<dbReference type="PANTHER" id="PTHR11361">
    <property type="entry name" value="DNA MISMATCH REPAIR PROTEIN MUTS FAMILY MEMBER"/>
    <property type="match status" value="1"/>
</dbReference>
<keyword evidence="1" id="KW-0547">Nucleotide-binding</keyword>
<evidence type="ECO:0000256" key="3">
    <source>
        <dbReference type="ARBA" id="ARBA00023125"/>
    </source>
</evidence>
<dbReference type="AlphaFoldDB" id="A0A1M4Z497"/>
<gene>
    <name evidence="6" type="ORF">SAMN02745164_01829</name>
</gene>
<dbReference type="GO" id="GO:0030983">
    <property type="term" value="F:mismatched DNA binding"/>
    <property type="evidence" value="ECO:0007669"/>
    <property type="project" value="InterPro"/>
</dbReference>
<comment type="caution">
    <text evidence="6">The sequence shown here is derived from an EMBL/GenBank/DDBJ whole genome shotgun (WGS) entry which is preliminary data.</text>
</comment>
<dbReference type="GO" id="GO:0005524">
    <property type="term" value="F:ATP binding"/>
    <property type="evidence" value="ECO:0007669"/>
    <property type="project" value="UniProtKB-KW"/>
</dbReference>
<dbReference type="Pfam" id="PF00488">
    <property type="entry name" value="MutS_V"/>
    <property type="match status" value="1"/>
</dbReference>
<keyword evidence="2" id="KW-0067">ATP-binding</keyword>
<dbReference type="EMBL" id="FQUI01000037">
    <property type="protein sequence ID" value="SHF12416.1"/>
    <property type="molecule type" value="Genomic_DNA"/>
</dbReference>
<proteinExistence type="predicted"/>
<name>A0A1M4Z497_MARH1</name>
<dbReference type="SMART" id="SM00534">
    <property type="entry name" value="MUTSac"/>
    <property type="match status" value="1"/>
</dbReference>
<evidence type="ECO:0000256" key="4">
    <source>
        <dbReference type="SAM" id="Coils"/>
    </source>
</evidence>
<evidence type="ECO:0000259" key="5">
    <source>
        <dbReference type="SMART" id="SM00534"/>
    </source>
</evidence>
<dbReference type="InterPro" id="IPR027417">
    <property type="entry name" value="P-loop_NTPase"/>
</dbReference>
<dbReference type="STRING" id="1122195.SAMN02745164_01829"/>
<keyword evidence="4" id="KW-0175">Coiled coil</keyword>
<dbReference type="SUPFAM" id="SSF48334">
    <property type="entry name" value="DNA repair protein MutS, domain III"/>
    <property type="match status" value="1"/>
</dbReference>
<reference evidence="6" key="1">
    <citation type="submission" date="2016-11" db="EMBL/GenBank/DDBJ databases">
        <authorList>
            <person name="Varghese N."/>
            <person name="Submissions S."/>
        </authorList>
    </citation>
    <scope>NUCLEOTIDE SEQUENCE [LARGE SCALE GENOMIC DNA]</scope>
    <source>
        <strain evidence="6">DSM 16785</strain>
    </source>
</reference>
<keyword evidence="7" id="KW-1185">Reference proteome</keyword>
<dbReference type="OrthoDB" id="9777812at2"/>
<dbReference type="InterPro" id="IPR036187">
    <property type="entry name" value="DNA_mismatch_repair_MutS_sf"/>
</dbReference>
<feature type="coiled-coil region" evidence="4">
    <location>
        <begin position="133"/>
        <end position="190"/>
    </location>
</feature>
<accession>A0A1M4Z497</accession>
<dbReference type="Proteomes" id="UP000184334">
    <property type="component" value="Unassembled WGS sequence"/>
</dbReference>
<dbReference type="InterPro" id="IPR000432">
    <property type="entry name" value="DNA_mismatch_repair_MutS_C"/>
</dbReference>
<dbReference type="GO" id="GO:0006298">
    <property type="term" value="P:mismatch repair"/>
    <property type="evidence" value="ECO:0007669"/>
    <property type="project" value="InterPro"/>
</dbReference>
<dbReference type="PANTHER" id="PTHR11361:SF14">
    <property type="entry name" value="DNA MISMATCH REPAIR PROTEIN MUTS, TYPE 2"/>
    <property type="match status" value="1"/>
</dbReference>
<feature type="domain" description="DNA mismatch repair proteins mutS family" evidence="5">
    <location>
        <begin position="248"/>
        <end position="443"/>
    </location>
</feature>
<dbReference type="Gene3D" id="3.40.50.300">
    <property type="entry name" value="P-loop containing nucleotide triphosphate hydrolases"/>
    <property type="match status" value="1"/>
</dbReference>
<dbReference type="InterPro" id="IPR045076">
    <property type="entry name" value="MutS"/>
</dbReference>
<evidence type="ECO:0000313" key="6">
    <source>
        <dbReference type="EMBL" id="SHF12416.1"/>
    </source>
</evidence>
<dbReference type="RefSeq" id="WP_072865617.1">
    <property type="nucleotide sequence ID" value="NZ_FQUI01000037.1"/>
</dbReference>
<organism evidence="6 7">
    <name type="scientific">Marinitoga hydrogenitolerans (strain DSM 16785 / JCM 12826 / AT1271)</name>
    <dbReference type="NCBI Taxonomy" id="1122195"/>
    <lineage>
        <taxon>Bacteria</taxon>
        <taxon>Thermotogati</taxon>
        <taxon>Thermotogota</taxon>
        <taxon>Thermotogae</taxon>
        <taxon>Petrotogales</taxon>
        <taxon>Petrotogaceae</taxon>
        <taxon>Marinitoga</taxon>
    </lineage>
</organism>
<evidence type="ECO:0000313" key="7">
    <source>
        <dbReference type="Proteomes" id="UP000184334"/>
    </source>
</evidence>
<evidence type="ECO:0000256" key="2">
    <source>
        <dbReference type="ARBA" id="ARBA00022840"/>
    </source>
</evidence>
<evidence type="ECO:0000256" key="1">
    <source>
        <dbReference type="ARBA" id="ARBA00022741"/>
    </source>
</evidence>
<dbReference type="SUPFAM" id="SSF52540">
    <property type="entry name" value="P-loop containing nucleoside triphosphate hydrolases"/>
    <property type="match status" value="1"/>
</dbReference>
<protein>
    <submittedName>
        <fullName evidence="6">MutS domain V</fullName>
    </submittedName>
</protein>
<keyword evidence="3" id="KW-0238">DNA-binding</keyword>